<dbReference type="RefSeq" id="WP_179778550.1">
    <property type="nucleotide sequence ID" value="NZ_JACCHK010000001.1"/>
</dbReference>
<feature type="transmembrane region" description="Helical" evidence="1">
    <location>
        <begin position="6"/>
        <end position="22"/>
    </location>
</feature>
<keyword evidence="1" id="KW-1133">Transmembrane helix</keyword>
<proteinExistence type="predicted"/>
<gene>
    <name evidence="2" type="ORF">HNR22_000168</name>
</gene>
<organism evidence="2 3">
    <name type="scientific">Micromonospora jinlongensis</name>
    <dbReference type="NCBI Taxonomy" id="1287877"/>
    <lineage>
        <taxon>Bacteria</taxon>
        <taxon>Bacillati</taxon>
        <taxon>Actinomycetota</taxon>
        <taxon>Actinomycetes</taxon>
        <taxon>Micromonosporales</taxon>
        <taxon>Micromonosporaceae</taxon>
        <taxon>Micromonospora</taxon>
    </lineage>
</organism>
<evidence type="ECO:0000313" key="2">
    <source>
        <dbReference type="EMBL" id="NYH40441.1"/>
    </source>
</evidence>
<evidence type="ECO:0000256" key="1">
    <source>
        <dbReference type="SAM" id="Phobius"/>
    </source>
</evidence>
<dbReference type="AlphaFoldDB" id="A0A7Y9WVR1"/>
<feature type="transmembrane region" description="Helical" evidence="1">
    <location>
        <begin position="34"/>
        <end position="52"/>
    </location>
</feature>
<protein>
    <submittedName>
        <fullName evidence="2">Uncharacterized membrane protein YjjP (DUF1212 family)</fullName>
    </submittedName>
</protein>
<keyword evidence="1" id="KW-0812">Transmembrane</keyword>
<reference evidence="2 3" key="1">
    <citation type="submission" date="2020-07" db="EMBL/GenBank/DDBJ databases">
        <title>Sequencing the genomes of 1000 actinobacteria strains.</title>
        <authorList>
            <person name="Klenk H.-P."/>
        </authorList>
    </citation>
    <scope>NUCLEOTIDE SEQUENCE [LARGE SCALE GENOMIC DNA]</scope>
    <source>
        <strain evidence="2 3">DSM 45876</strain>
    </source>
</reference>
<dbReference type="EMBL" id="JACCHK010000001">
    <property type="protein sequence ID" value="NYH40441.1"/>
    <property type="molecule type" value="Genomic_DNA"/>
</dbReference>
<feature type="transmembrane region" description="Helical" evidence="1">
    <location>
        <begin position="58"/>
        <end position="76"/>
    </location>
</feature>
<name>A0A7Y9WVR1_9ACTN</name>
<comment type="caution">
    <text evidence="2">The sequence shown here is derived from an EMBL/GenBank/DDBJ whole genome shotgun (WGS) entry which is preliminary data.</text>
</comment>
<feature type="transmembrane region" description="Helical" evidence="1">
    <location>
        <begin position="88"/>
        <end position="121"/>
    </location>
</feature>
<evidence type="ECO:0000313" key="3">
    <source>
        <dbReference type="Proteomes" id="UP000523545"/>
    </source>
</evidence>
<sequence>MIDLVTVGAIVGVLLVGVVVLVRKPADARRVVRWSALVITVLVAAALTPYTVDDSGAAASYLLGVPVVAATLPVLAQRIGRLTVVADVVAALIIAAWGLLLGLGIGGAFLPVAVLLVAGVVGTRAPRPSTTT</sequence>
<dbReference type="Proteomes" id="UP000523545">
    <property type="component" value="Unassembled WGS sequence"/>
</dbReference>
<keyword evidence="3" id="KW-1185">Reference proteome</keyword>
<keyword evidence="1" id="KW-0472">Membrane</keyword>
<accession>A0A7Y9WVR1</accession>